<accession>A0ABN7NTU3</accession>
<proteinExistence type="predicted"/>
<gene>
    <name evidence="2" type="ORF">TPAB3V08_LOCUS6149</name>
</gene>
<evidence type="ECO:0000313" key="2">
    <source>
        <dbReference type="EMBL" id="CAG2059183.1"/>
    </source>
</evidence>
<dbReference type="EMBL" id="CAJPIN010008906">
    <property type="protein sequence ID" value="CAG2059183.1"/>
    <property type="molecule type" value="Genomic_DNA"/>
</dbReference>
<protein>
    <submittedName>
        <fullName evidence="2">Uncharacterized protein</fullName>
    </submittedName>
</protein>
<evidence type="ECO:0000256" key="1">
    <source>
        <dbReference type="SAM" id="Coils"/>
    </source>
</evidence>
<keyword evidence="1" id="KW-0175">Coiled coil</keyword>
<dbReference type="Proteomes" id="UP001153148">
    <property type="component" value="Unassembled WGS sequence"/>
</dbReference>
<organism evidence="2 3">
    <name type="scientific">Timema podura</name>
    <name type="common">Walking stick</name>
    <dbReference type="NCBI Taxonomy" id="61482"/>
    <lineage>
        <taxon>Eukaryota</taxon>
        <taxon>Metazoa</taxon>
        <taxon>Ecdysozoa</taxon>
        <taxon>Arthropoda</taxon>
        <taxon>Hexapoda</taxon>
        <taxon>Insecta</taxon>
        <taxon>Pterygota</taxon>
        <taxon>Neoptera</taxon>
        <taxon>Polyneoptera</taxon>
        <taxon>Phasmatodea</taxon>
        <taxon>Timematodea</taxon>
        <taxon>Timematoidea</taxon>
        <taxon>Timematidae</taxon>
        <taxon>Timema</taxon>
    </lineage>
</organism>
<reference evidence="2" key="1">
    <citation type="submission" date="2021-03" db="EMBL/GenBank/DDBJ databases">
        <authorList>
            <person name="Tran Van P."/>
        </authorList>
    </citation>
    <scope>NUCLEOTIDE SEQUENCE</scope>
</reference>
<evidence type="ECO:0000313" key="3">
    <source>
        <dbReference type="Proteomes" id="UP001153148"/>
    </source>
</evidence>
<feature type="coiled-coil region" evidence="1">
    <location>
        <begin position="126"/>
        <end position="268"/>
    </location>
</feature>
<feature type="coiled-coil region" evidence="1">
    <location>
        <begin position="45"/>
        <end position="86"/>
    </location>
</feature>
<name>A0ABN7NTU3_TIMPD</name>
<comment type="caution">
    <text evidence="2">The sequence shown here is derived from an EMBL/GenBank/DDBJ whole genome shotgun (WGS) entry which is preliminary data.</text>
</comment>
<sequence>MRGRDGRGSGAALQDLRQRPALHYFYNMRVKPLISSNKILLWNRIQMCQQQMQEMAEQMASKDNRILELNNKIVDLQNNIFDLHENLKEKDLVIDARTKAITLMSEDLSRKGKTTLDTLDETRHQMRIMQQNFVGLETKLKEEKEKLNKEIEEKNKRFDLSTRNAELQEKVVHLQELTASLQSRNSELELGLEEKATADKGDVGQLTEQLDAANKQLIKVKAQHASKIKNLKKQLDSLKKVSDANEEITRLQNKVAELEEDKGNLQLHLVDFDELKGKEIMFSHVLQSIGRSL</sequence>
<keyword evidence="3" id="KW-1185">Reference proteome</keyword>